<name>A0ABT6F9J2_9BACT</name>
<evidence type="ECO:0000256" key="5">
    <source>
        <dbReference type="ARBA" id="ARBA00023136"/>
    </source>
</evidence>
<feature type="region of interest" description="Disordered" evidence="7">
    <location>
        <begin position="38"/>
        <end position="88"/>
    </location>
</feature>
<feature type="transmembrane region" description="Helical" evidence="8">
    <location>
        <begin position="245"/>
        <end position="272"/>
    </location>
</feature>
<keyword evidence="6" id="KW-0653">Protein transport</keyword>
<dbReference type="InterPro" id="IPR002898">
    <property type="entry name" value="MotA_ExbB_proton_chnl"/>
</dbReference>
<keyword evidence="11" id="KW-1185">Reference proteome</keyword>
<feature type="domain" description="MotA/TolQ/ExbB proton channel" evidence="9">
    <location>
        <begin position="163"/>
        <end position="280"/>
    </location>
</feature>
<organism evidence="10 11">
    <name type="scientific">Paludisphaera mucosa</name>
    <dbReference type="NCBI Taxonomy" id="3030827"/>
    <lineage>
        <taxon>Bacteria</taxon>
        <taxon>Pseudomonadati</taxon>
        <taxon>Planctomycetota</taxon>
        <taxon>Planctomycetia</taxon>
        <taxon>Isosphaerales</taxon>
        <taxon>Isosphaeraceae</taxon>
        <taxon>Paludisphaera</taxon>
    </lineage>
</organism>
<evidence type="ECO:0000313" key="10">
    <source>
        <dbReference type="EMBL" id="MDG3004099.1"/>
    </source>
</evidence>
<keyword evidence="2" id="KW-1003">Cell membrane</keyword>
<evidence type="ECO:0000256" key="1">
    <source>
        <dbReference type="ARBA" id="ARBA00004651"/>
    </source>
</evidence>
<evidence type="ECO:0000313" key="11">
    <source>
        <dbReference type="Proteomes" id="UP001216907"/>
    </source>
</evidence>
<accession>A0ABT6F9J2</accession>
<gene>
    <name evidence="10" type="ORF">PZE19_09965</name>
</gene>
<dbReference type="EMBL" id="JARRAG010000002">
    <property type="protein sequence ID" value="MDG3004099.1"/>
    <property type="molecule type" value="Genomic_DNA"/>
</dbReference>
<dbReference type="Pfam" id="PF01618">
    <property type="entry name" value="MotA_ExbB"/>
    <property type="match status" value="1"/>
</dbReference>
<dbReference type="RefSeq" id="WP_277860461.1">
    <property type="nucleotide sequence ID" value="NZ_JARRAG010000002.1"/>
</dbReference>
<keyword evidence="4 8" id="KW-1133">Transmembrane helix</keyword>
<evidence type="ECO:0000256" key="8">
    <source>
        <dbReference type="SAM" id="Phobius"/>
    </source>
</evidence>
<feature type="transmembrane region" description="Helical" evidence="8">
    <location>
        <begin position="106"/>
        <end position="126"/>
    </location>
</feature>
<dbReference type="InterPro" id="IPR050790">
    <property type="entry name" value="ExbB/TolQ_transport"/>
</dbReference>
<sequence length="306" mass="32178">MRLRQGIRRTGGAWLAFSAATALLAWLAAGGAARLSAQEPAKETAPPAAEAPAPAPAQPEAAAPPADGKAEEPARAEGAATPAAEGTAPAAPENMLQWAIRASGPIGVFLVFLSVYFTALVIRLFIEYRVTEAVPPPLVEKLEAAIRDKKFQEAYDLCRDNDSFLARLVRTGIANLPNGRAEAKEAMATTSAEIVTELEMKISYLATIGTLGPMIGLVGTVWGMIESFREIATAAGAQPRPDKVAAGISTALFITLEGVSLSVPAIFFFAFFRNRVAAMTIEANRVADRTINSLVTAAKTTSKPTA</sequence>
<evidence type="ECO:0000256" key="6">
    <source>
        <dbReference type="RuleBase" id="RU004057"/>
    </source>
</evidence>
<dbReference type="Proteomes" id="UP001216907">
    <property type="component" value="Unassembled WGS sequence"/>
</dbReference>
<dbReference type="PANTHER" id="PTHR30625:SF17">
    <property type="entry name" value="TOLQ-RELATED"/>
    <property type="match status" value="1"/>
</dbReference>
<evidence type="ECO:0000256" key="7">
    <source>
        <dbReference type="SAM" id="MobiDB-lite"/>
    </source>
</evidence>
<keyword evidence="5 8" id="KW-0472">Membrane</keyword>
<feature type="compositionally biased region" description="Low complexity" evidence="7">
    <location>
        <begin position="76"/>
        <end position="88"/>
    </location>
</feature>
<feature type="transmembrane region" description="Helical" evidence="8">
    <location>
        <begin position="204"/>
        <end position="225"/>
    </location>
</feature>
<comment type="caution">
    <text evidence="10">The sequence shown here is derived from an EMBL/GenBank/DDBJ whole genome shotgun (WGS) entry which is preliminary data.</text>
</comment>
<evidence type="ECO:0000256" key="3">
    <source>
        <dbReference type="ARBA" id="ARBA00022692"/>
    </source>
</evidence>
<reference evidence="10 11" key="1">
    <citation type="submission" date="2023-03" db="EMBL/GenBank/DDBJ databases">
        <title>Paludisphaera mucosa sp. nov. a novel planctomycete from northern fen.</title>
        <authorList>
            <person name="Ivanova A."/>
        </authorList>
    </citation>
    <scope>NUCLEOTIDE SEQUENCE [LARGE SCALE GENOMIC DNA]</scope>
    <source>
        <strain evidence="10 11">Pla2</strain>
    </source>
</reference>
<evidence type="ECO:0000259" key="9">
    <source>
        <dbReference type="Pfam" id="PF01618"/>
    </source>
</evidence>
<feature type="compositionally biased region" description="Low complexity" evidence="7">
    <location>
        <begin position="38"/>
        <end position="66"/>
    </location>
</feature>
<protein>
    <submittedName>
        <fullName evidence="10">MotA/TolQ/ExbB proton channel family protein</fullName>
    </submittedName>
</protein>
<dbReference type="PANTHER" id="PTHR30625">
    <property type="entry name" value="PROTEIN TOLQ"/>
    <property type="match status" value="1"/>
</dbReference>
<comment type="subcellular location">
    <subcellularLocation>
        <location evidence="1">Cell membrane</location>
        <topology evidence="1">Multi-pass membrane protein</topology>
    </subcellularLocation>
    <subcellularLocation>
        <location evidence="6">Membrane</location>
        <topology evidence="6">Multi-pass membrane protein</topology>
    </subcellularLocation>
</comment>
<evidence type="ECO:0000256" key="4">
    <source>
        <dbReference type="ARBA" id="ARBA00022989"/>
    </source>
</evidence>
<evidence type="ECO:0000256" key="2">
    <source>
        <dbReference type="ARBA" id="ARBA00022475"/>
    </source>
</evidence>
<keyword evidence="3 8" id="KW-0812">Transmembrane</keyword>
<comment type="similarity">
    <text evidence="6">Belongs to the exbB/tolQ family.</text>
</comment>
<keyword evidence="6" id="KW-0813">Transport</keyword>
<proteinExistence type="inferred from homology"/>